<evidence type="ECO:0000313" key="1">
    <source>
        <dbReference type="EMBL" id="MCT2406235.1"/>
    </source>
</evidence>
<dbReference type="EMBL" id="JANZQH010000001">
    <property type="protein sequence ID" value="MCT2406235.1"/>
    <property type="molecule type" value="Genomic_DNA"/>
</dbReference>
<comment type="caution">
    <text evidence="1">The sequence shown here is derived from an EMBL/GenBank/DDBJ whole genome shotgun (WGS) entry which is preliminary data.</text>
</comment>
<sequence length="119" mass="14159">MEKSCPDYKKIYTDIILKKHPEKYSLCIPILQEEDLSILNIITLNHMIFGFEDQKTTQFNQKHRSYDESAILEILEYQKSNGYSNIQVGKQFKISRNTIAKWKKHFNKSVEINKYIEIV</sequence>
<dbReference type="SUPFAM" id="SSF48295">
    <property type="entry name" value="TrpR-like"/>
    <property type="match status" value="1"/>
</dbReference>
<dbReference type="RefSeq" id="WP_259826887.1">
    <property type="nucleotide sequence ID" value="NZ_JANZQH010000001.1"/>
</dbReference>
<protein>
    <submittedName>
        <fullName evidence="1">Helix-turn-helix domain-containing protein</fullName>
    </submittedName>
</protein>
<evidence type="ECO:0000313" key="2">
    <source>
        <dbReference type="Proteomes" id="UP001142057"/>
    </source>
</evidence>
<reference evidence="1" key="1">
    <citation type="submission" date="2022-08" db="EMBL/GenBank/DDBJ databases">
        <title>Chryseobacterium antibioticum,isolated from the rhizosphere soil of Pyrola in Tibet.</title>
        <authorList>
            <person name="Kan Y."/>
        </authorList>
    </citation>
    <scope>NUCLEOTIDE SEQUENCE</scope>
    <source>
        <strain evidence="1">Pc2-12</strain>
    </source>
</reference>
<organism evidence="1 2">
    <name type="scientific">Chryseobacterium pyrolae</name>
    <dbReference type="NCBI Taxonomy" id="2987481"/>
    <lineage>
        <taxon>Bacteria</taxon>
        <taxon>Pseudomonadati</taxon>
        <taxon>Bacteroidota</taxon>
        <taxon>Flavobacteriia</taxon>
        <taxon>Flavobacteriales</taxon>
        <taxon>Weeksellaceae</taxon>
        <taxon>Chryseobacterium group</taxon>
        <taxon>Chryseobacterium</taxon>
    </lineage>
</organism>
<keyword evidence="2" id="KW-1185">Reference proteome</keyword>
<name>A0ABT2IC77_9FLAO</name>
<accession>A0ABT2IC77</accession>
<dbReference type="InterPro" id="IPR010921">
    <property type="entry name" value="Trp_repressor/repl_initiator"/>
</dbReference>
<gene>
    <name evidence="1" type="ORF">NZD88_01530</name>
</gene>
<dbReference type="Proteomes" id="UP001142057">
    <property type="component" value="Unassembled WGS sequence"/>
</dbReference>
<proteinExistence type="predicted"/>